<evidence type="ECO:0000256" key="5">
    <source>
        <dbReference type="ARBA" id="ARBA00015196"/>
    </source>
</evidence>
<dbReference type="InterPro" id="IPR023214">
    <property type="entry name" value="HAD_sf"/>
</dbReference>
<dbReference type="GO" id="GO:0000287">
    <property type="term" value="F:magnesium ion binding"/>
    <property type="evidence" value="ECO:0007669"/>
    <property type="project" value="TreeGrafter"/>
</dbReference>
<dbReference type="EC" id="3.1.3.3" evidence="4"/>
<dbReference type="EMBL" id="CP123872">
    <property type="protein sequence ID" value="WND02075.1"/>
    <property type="molecule type" value="Genomic_DNA"/>
</dbReference>
<dbReference type="Proteomes" id="UP001268683">
    <property type="component" value="Chromosome"/>
</dbReference>
<dbReference type="InterPro" id="IPR050582">
    <property type="entry name" value="HAD-like_SerB"/>
</dbReference>
<evidence type="ECO:0000256" key="4">
    <source>
        <dbReference type="ARBA" id="ARBA00012640"/>
    </source>
</evidence>
<keyword evidence="10" id="KW-0718">Serine biosynthesis</keyword>
<evidence type="ECO:0000256" key="2">
    <source>
        <dbReference type="ARBA" id="ARBA00005135"/>
    </source>
</evidence>
<feature type="active site" description="Proton donor" evidence="14">
    <location>
        <position position="98"/>
    </location>
</feature>
<dbReference type="SFLD" id="SFLDS00003">
    <property type="entry name" value="Haloacid_Dehalogenase"/>
    <property type="match status" value="1"/>
</dbReference>
<comment type="similarity">
    <text evidence="3">Belongs to the HAD-like hydrolase superfamily. SerB family.</text>
</comment>
<organism evidence="15 16">
    <name type="scientific">Temperatibacter marinus</name>
    <dbReference type="NCBI Taxonomy" id="1456591"/>
    <lineage>
        <taxon>Bacteria</taxon>
        <taxon>Pseudomonadati</taxon>
        <taxon>Pseudomonadota</taxon>
        <taxon>Alphaproteobacteria</taxon>
        <taxon>Kordiimonadales</taxon>
        <taxon>Temperatibacteraceae</taxon>
        <taxon>Temperatibacter</taxon>
    </lineage>
</organism>
<gene>
    <name evidence="15" type="primary">serB</name>
    <name evidence="15" type="ORF">QGN29_11000</name>
</gene>
<dbReference type="Pfam" id="PF00702">
    <property type="entry name" value="Hydrolase"/>
    <property type="match status" value="1"/>
</dbReference>
<feature type="active site" description="Nucleophile" evidence="14">
    <location>
        <position position="96"/>
    </location>
</feature>
<keyword evidence="6" id="KW-0028">Amino-acid biosynthesis</keyword>
<evidence type="ECO:0000256" key="13">
    <source>
        <dbReference type="ARBA" id="ARBA00048523"/>
    </source>
</evidence>
<evidence type="ECO:0000256" key="1">
    <source>
        <dbReference type="ARBA" id="ARBA00001946"/>
    </source>
</evidence>
<dbReference type="CDD" id="cd07500">
    <property type="entry name" value="HAD_PSP"/>
    <property type="match status" value="1"/>
</dbReference>
<evidence type="ECO:0000256" key="8">
    <source>
        <dbReference type="ARBA" id="ARBA00022801"/>
    </source>
</evidence>
<dbReference type="GO" id="GO:0006564">
    <property type="term" value="P:L-serine biosynthetic process"/>
    <property type="evidence" value="ECO:0007669"/>
    <property type="project" value="UniProtKB-KW"/>
</dbReference>
<sequence>MAYTHVLTIIRPNDHTEDLESFTESFSSHMKRMMVDDFTLTLLSENTAFDLKFTEKELEENHTITSTLQGICENTPGFDWFIQPLEHRKKKMLIADMDSTMITIECIDELADYAGIKDKVSEITERAMQGELDFHAALIERVALLKDMKASVLMACYEEKVAFTAGAYESVQTMLKKGAVTALVSGGFTYFTEKVSSHLGFQHHKANILEIKEDRLTGAILPPISDSQTKIDTLHELAERFNINPSDIMAVGDGANDIPMIKGAGVGVAYKAKEKARSAADFQINYTDLKSILYIQGYTEDQILTP</sequence>
<evidence type="ECO:0000313" key="15">
    <source>
        <dbReference type="EMBL" id="WND02075.1"/>
    </source>
</evidence>
<dbReference type="NCBIfam" id="TIGR00338">
    <property type="entry name" value="serB"/>
    <property type="match status" value="1"/>
</dbReference>
<dbReference type="GO" id="GO:0036424">
    <property type="term" value="F:L-phosphoserine phosphatase activity"/>
    <property type="evidence" value="ECO:0007669"/>
    <property type="project" value="InterPro"/>
</dbReference>
<dbReference type="InterPro" id="IPR004469">
    <property type="entry name" value="PSP"/>
</dbReference>
<keyword evidence="7" id="KW-0479">Metal-binding</keyword>
<dbReference type="PANTHER" id="PTHR43344:SF2">
    <property type="entry name" value="PHOSPHOSERINE PHOSPHATASE"/>
    <property type="match status" value="1"/>
</dbReference>
<dbReference type="SFLD" id="SFLDG01136">
    <property type="entry name" value="C1.6:_Phosphoserine_Phosphatas"/>
    <property type="match status" value="1"/>
</dbReference>
<dbReference type="InterPro" id="IPR036412">
    <property type="entry name" value="HAD-like_sf"/>
</dbReference>
<dbReference type="SFLD" id="SFLDF00029">
    <property type="entry name" value="phosphoserine_phosphatase"/>
    <property type="match status" value="1"/>
</dbReference>
<evidence type="ECO:0000313" key="16">
    <source>
        <dbReference type="Proteomes" id="UP001268683"/>
    </source>
</evidence>
<dbReference type="PANTHER" id="PTHR43344">
    <property type="entry name" value="PHOSPHOSERINE PHOSPHATASE"/>
    <property type="match status" value="1"/>
</dbReference>
<protein>
    <recommendedName>
        <fullName evidence="5">Phosphoserine phosphatase</fullName>
        <ecNumber evidence="4">3.1.3.3</ecNumber>
    </recommendedName>
    <alternativeName>
        <fullName evidence="11">O-phosphoserine phosphohydrolase</fullName>
    </alternativeName>
</protein>
<evidence type="ECO:0000256" key="9">
    <source>
        <dbReference type="ARBA" id="ARBA00022842"/>
    </source>
</evidence>
<dbReference type="AlphaFoldDB" id="A0AA52H9V2"/>
<dbReference type="Gene3D" id="3.40.50.1000">
    <property type="entry name" value="HAD superfamily/HAD-like"/>
    <property type="match status" value="1"/>
</dbReference>
<evidence type="ECO:0000256" key="3">
    <source>
        <dbReference type="ARBA" id="ARBA00009184"/>
    </source>
</evidence>
<dbReference type="NCBIfam" id="TIGR01488">
    <property type="entry name" value="HAD-SF-IB"/>
    <property type="match status" value="1"/>
</dbReference>
<reference evidence="15" key="1">
    <citation type="submission" date="2023-04" db="EMBL/GenBank/DDBJ databases">
        <title>Complete genome sequence of Temperatibacter marinus.</title>
        <authorList>
            <person name="Rong J.-C."/>
            <person name="Yi M.-L."/>
            <person name="Zhao Q."/>
        </authorList>
    </citation>
    <scope>NUCLEOTIDE SEQUENCE</scope>
    <source>
        <strain evidence="15">NBRC 110045</strain>
    </source>
</reference>
<evidence type="ECO:0000256" key="12">
    <source>
        <dbReference type="ARBA" id="ARBA00048138"/>
    </source>
</evidence>
<dbReference type="RefSeq" id="WP_310797910.1">
    <property type="nucleotide sequence ID" value="NZ_CP123872.1"/>
</dbReference>
<evidence type="ECO:0000256" key="14">
    <source>
        <dbReference type="PIRSR" id="PIRSR604469-1"/>
    </source>
</evidence>
<dbReference type="GO" id="GO:0005737">
    <property type="term" value="C:cytoplasm"/>
    <property type="evidence" value="ECO:0007669"/>
    <property type="project" value="TreeGrafter"/>
</dbReference>
<dbReference type="SUPFAM" id="SSF56784">
    <property type="entry name" value="HAD-like"/>
    <property type="match status" value="1"/>
</dbReference>
<evidence type="ECO:0000256" key="10">
    <source>
        <dbReference type="ARBA" id="ARBA00023299"/>
    </source>
</evidence>
<dbReference type="KEGG" id="tmk:QGN29_11000"/>
<evidence type="ECO:0000256" key="6">
    <source>
        <dbReference type="ARBA" id="ARBA00022605"/>
    </source>
</evidence>
<accession>A0AA52H9V2</accession>
<dbReference type="SFLD" id="SFLDG01137">
    <property type="entry name" value="C1.6.1:_Phosphoserine_Phosphat"/>
    <property type="match status" value="1"/>
</dbReference>
<keyword evidence="16" id="KW-1185">Reference proteome</keyword>
<comment type="pathway">
    <text evidence="2">Amino-acid biosynthesis; L-serine biosynthesis; L-serine from 3-phospho-D-glycerate: step 3/3.</text>
</comment>
<keyword evidence="8 15" id="KW-0378">Hydrolase</keyword>
<evidence type="ECO:0000256" key="11">
    <source>
        <dbReference type="ARBA" id="ARBA00031693"/>
    </source>
</evidence>
<comment type="catalytic activity">
    <reaction evidence="13">
        <text>O-phospho-D-serine + H2O = D-serine + phosphate</text>
        <dbReference type="Rhea" id="RHEA:24873"/>
        <dbReference type="ChEBI" id="CHEBI:15377"/>
        <dbReference type="ChEBI" id="CHEBI:35247"/>
        <dbReference type="ChEBI" id="CHEBI:43474"/>
        <dbReference type="ChEBI" id="CHEBI:58680"/>
        <dbReference type="EC" id="3.1.3.3"/>
    </reaction>
</comment>
<keyword evidence="9" id="KW-0460">Magnesium</keyword>
<evidence type="ECO:0000256" key="7">
    <source>
        <dbReference type="ARBA" id="ARBA00022723"/>
    </source>
</evidence>
<comment type="cofactor">
    <cofactor evidence="1">
        <name>Mg(2+)</name>
        <dbReference type="ChEBI" id="CHEBI:18420"/>
    </cofactor>
</comment>
<name>A0AA52H9V2_9PROT</name>
<proteinExistence type="inferred from homology"/>
<comment type="catalytic activity">
    <reaction evidence="12">
        <text>O-phospho-L-serine + H2O = L-serine + phosphate</text>
        <dbReference type="Rhea" id="RHEA:21208"/>
        <dbReference type="ChEBI" id="CHEBI:15377"/>
        <dbReference type="ChEBI" id="CHEBI:33384"/>
        <dbReference type="ChEBI" id="CHEBI:43474"/>
        <dbReference type="ChEBI" id="CHEBI:57524"/>
        <dbReference type="EC" id="3.1.3.3"/>
    </reaction>
</comment>